<sequence>MVRTVLAAWACLLVAAVAATFRRDRLSLREVGAIAVVALVVTLAIGLMPFERSGATGADAIRIPEVPPSVTGEPAYRVDDVDPWSITPAGPGFAAVVDDILVAYDGTTGRPRWSLTPDGVGAANCAERGFDRVTSTGTGTDSVVVVGCDYARAGRVGYFTTGIDAMTGQVLWTNDSPWILISDVPRAGRVDQPVAVIRDGEMAVLEPRSGEVRWQRRVSPPTGRDEPNPHPRSVFAAGHHVVYVTPDRGHVKVVVFDALTGADRTHRIAITAADERFDVSVGETGDSEFVAHLWDLDDVPRALVVSIANGGHEPVDRWWWGSDARGRRMTGIHVNAQPSWGMYFDQPGAVVIGHLDSRSSTRVTIPKGTDWPRDPIPESQSWVLLHDSVVTAQLKRPLENQGRYDLTTIHPGGSIASVPSPCGQTLGGVVPVPGAVLVTCFGDPGDLSSPVSVAALRPDS</sequence>
<accession>A0AAX3T8Q5</accession>
<dbReference type="InterPro" id="IPR011047">
    <property type="entry name" value="Quinoprotein_ADH-like_sf"/>
</dbReference>
<gene>
    <name evidence="3" type="ORF">L2299_13600</name>
    <name evidence="4" type="ORF">P9A14_03050</name>
</gene>
<organism evidence="4 6">
    <name type="scientific">Gordonia hongkongensis</name>
    <dbReference type="NCBI Taxonomy" id="1701090"/>
    <lineage>
        <taxon>Bacteria</taxon>
        <taxon>Bacillati</taxon>
        <taxon>Actinomycetota</taxon>
        <taxon>Actinomycetes</taxon>
        <taxon>Mycobacteriales</taxon>
        <taxon>Gordoniaceae</taxon>
        <taxon>Gordonia</taxon>
    </lineage>
</organism>
<dbReference type="InterPro" id="IPR002372">
    <property type="entry name" value="PQQ_rpt_dom"/>
</dbReference>
<dbReference type="EMBL" id="CP121270">
    <property type="protein sequence ID" value="WFP25518.1"/>
    <property type="molecule type" value="Genomic_DNA"/>
</dbReference>
<evidence type="ECO:0000313" key="6">
    <source>
        <dbReference type="Proteomes" id="UP001213504"/>
    </source>
</evidence>
<dbReference type="EMBL" id="JAKJLQ010000009">
    <property type="protein sequence ID" value="MDF6102094.1"/>
    <property type="molecule type" value="Genomic_DNA"/>
</dbReference>
<keyword evidence="1" id="KW-0472">Membrane</keyword>
<dbReference type="RefSeq" id="WP_165630640.1">
    <property type="nucleotide sequence ID" value="NZ_CBDRNE010000005.1"/>
</dbReference>
<feature type="domain" description="Pyrrolo-quinoline quinone repeat" evidence="2">
    <location>
        <begin position="98"/>
        <end position="268"/>
    </location>
</feature>
<proteinExistence type="predicted"/>
<dbReference type="Gene3D" id="2.130.10.10">
    <property type="entry name" value="YVTN repeat-like/Quinoprotein amine dehydrogenase"/>
    <property type="match status" value="1"/>
</dbReference>
<reference evidence="4" key="3">
    <citation type="submission" date="2023-04" db="EMBL/GenBank/DDBJ databases">
        <title>Complete genome sequence of a phthalic acid esters degrading bacterial strain.</title>
        <authorList>
            <person name="Weng L."/>
            <person name="Jia Y."/>
            <person name="Ren L."/>
        </authorList>
    </citation>
    <scope>NUCLEOTIDE SEQUENCE</scope>
    <source>
        <strain evidence="4">RL-LY01</strain>
    </source>
</reference>
<dbReference type="InterPro" id="IPR015943">
    <property type="entry name" value="WD40/YVTN_repeat-like_dom_sf"/>
</dbReference>
<keyword evidence="5" id="KW-1185">Reference proteome</keyword>
<dbReference type="Pfam" id="PF13360">
    <property type="entry name" value="PQQ_2"/>
    <property type="match status" value="1"/>
</dbReference>
<protein>
    <submittedName>
        <fullName evidence="4">PQQ-binding-like beta-propeller repeat protein</fullName>
    </submittedName>
    <submittedName>
        <fullName evidence="3">PQQ-like beta-propeller repeat protein</fullName>
    </submittedName>
</protein>
<dbReference type="AlphaFoldDB" id="A0AAX3T8Q5"/>
<keyword evidence="1" id="KW-0812">Transmembrane</keyword>
<evidence type="ECO:0000256" key="1">
    <source>
        <dbReference type="SAM" id="Phobius"/>
    </source>
</evidence>
<reference evidence="3" key="1">
    <citation type="journal article" date="2022" name="Data Brief">
        <title>Draft genome sequence data of Gordonia hongkongensis strain EUFUS-Z928 isolated from the octocoral Eunicea fusca.</title>
        <authorList>
            <person name="Sanchez-Suarez J."/>
            <person name="Diaz L."/>
            <person name="Melo-Bolivar J."/>
            <person name="Villamil L."/>
        </authorList>
    </citation>
    <scope>NUCLEOTIDE SEQUENCE</scope>
    <source>
        <strain evidence="3">EUFUS-Z928</strain>
    </source>
</reference>
<keyword evidence="1" id="KW-1133">Transmembrane helix</keyword>
<evidence type="ECO:0000313" key="4">
    <source>
        <dbReference type="EMBL" id="WFP25518.1"/>
    </source>
</evidence>
<dbReference type="Proteomes" id="UP001213504">
    <property type="component" value="Chromosome"/>
</dbReference>
<name>A0AAX3T8Q5_9ACTN</name>
<dbReference type="Proteomes" id="UP001152308">
    <property type="component" value="Unassembled WGS sequence"/>
</dbReference>
<evidence type="ECO:0000313" key="3">
    <source>
        <dbReference type="EMBL" id="MDF6102094.1"/>
    </source>
</evidence>
<dbReference type="SUPFAM" id="SSF50998">
    <property type="entry name" value="Quinoprotein alcohol dehydrogenase-like"/>
    <property type="match status" value="1"/>
</dbReference>
<reference evidence="3" key="2">
    <citation type="submission" date="2022-01" db="EMBL/GenBank/DDBJ databases">
        <authorList>
            <person name="Sanchez-Suarez J."/>
            <person name="Villamil L."/>
            <person name="Diaz L.E."/>
        </authorList>
    </citation>
    <scope>NUCLEOTIDE SEQUENCE</scope>
    <source>
        <strain evidence="3">EUFUS-Z928</strain>
    </source>
</reference>
<feature type="transmembrane region" description="Helical" evidence="1">
    <location>
        <begin position="28"/>
        <end position="48"/>
    </location>
</feature>
<evidence type="ECO:0000313" key="5">
    <source>
        <dbReference type="Proteomes" id="UP001152308"/>
    </source>
</evidence>
<evidence type="ECO:0000259" key="2">
    <source>
        <dbReference type="Pfam" id="PF13360"/>
    </source>
</evidence>